<sequence>MFRTIIWVIYFIFRVLVITPYLIILKYLDKKNRIEERNKLAYRIARNWGRDLMKVSGSQIRVIGEENIPKDRAVLFVSNHQSYLDIPILLGFIDKPKAFIAKAELEKYPIFSTWMKTLKCIFINRDDVRQSLRAIKEGIKLLKAGYSLVIFPEGTRSKDGKLREFKQGSLKLATKSGAPIVPVTIKGAKDIMPRGTLFIKPANVEVIISKPIFMEEDIAKDSKALNERVRNIIGEKLNND</sequence>
<gene>
    <name evidence="10" type="ORF">SAMN02745912_02060</name>
</gene>
<organism evidence="10 11">
    <name type="scientific">Paramaledivibacter caminithermalis (strain DSM 15212 / CIP 107654 / DViRD3)</name>
    <name type="common">Clostridium caminithermale</name>
    <dbReference type="NCBI Taxonomy" id="1121301"/>
    <lineage>
        <taxon>Bacteria</taxon>
        <taxon>Bacillati</taxon>
        <taxon>Bacillota</taxon>
        <taxon>Clostridia</taxon>
        <taxon>Peptostreptococcales</taxon>
        <taxon>Caminicellaceae</taxon>
        <taxon>Paramaledivibacter</taxon>
    </lineage>
</organism>
<dbReference type="GO" id="GO:0003841">
    <property type="term" value="F:1-acylglycerol-3-phosphate O-acyltransferase activity"/>
    <property type="evidence" value="ECO:0007669"/>
    <property type="project" value="UniProtKB-UniRule"/>
</dbReference>
<accession>A0A1M6P949</accession>
<comment type="similarity">
    <text evidence="2 7">Belongs to the 1-acyl-sn-glycerol-3-phosphate acyltransferase family.</text>
</comment>
<protein>
    <recommendedName>
        <fullName evidence="7">1-acyl-sn-glycerol-3-phosphate acyltransferase</fullName>
        <ecNumber evidence="7">2.3.1.51</ecNumber>
    </recommendedName>
</protein>
<comment type="catalytic activity">
    <reaction evidence="7">
        <text>a 1-acyl-sn-glycero-3-phosphate + an acyl-CoA = a 1,2-diacyl-sn-glycero-3-phosphate + CoA</text>
        <dbReference type="Rhea" id="RHEA:19709"/>
        <dbReference type="ChEBI" id="CHEBI:57287"/>
        <dbReference type="ChEBI" id="CHEBI:57970"/>
        <dbReference type="ChEBI" id="CHEBI:58342"/>
        <dbReference type="ChEBI" id="CHEBI:58608"/>
        <dbReference type="EC" id="2.3.1.51"/>
    </reaction>
</comment>
<evidence type="ECO:0000256" key="5">
    <source>
        <dbReference type="ARBA" id="ARBA00023098"/>
    </source>
</evidence>
<feature type="domain" description="Phospholipid/glycerol acyltransferase" evidence="9">
    <location>
        <begin position="74"/>
        <end position="188"/>
    </location>
</feature>
<evidence type="ECO:0000256" key="6">
    <source>
        <dbReference type="ARBA" id="ARBA00023315"/>
    </source>
</evidence>
<evidence type="ECO:0000256" key="7">
    <source>
        <dbReference type="RuleBase" id="RU361267"/>
    </source>
</evidence>
<evidence type="ECO:0000313" key="10">
    <source>
        <dbReference type="EMBL" id="SHK04402.1"/>
    </source>
</evidence>
<keyword evidence="8" id="KW-0472">Membrane</keyword>
<proteinExistence type="inferred from homology"/>
<evidence type="ECO:0000256" key="3">
    <source>
        <dbReference type="ARBA" id="ARBA00022516"/>
    </source>
</evidence>
<dbReference type="RefSeq" id="WP_073149561.1">
    <property type="nucleotide sequence ID" value="NZ_FRAG01000022.1"/>
</dbReference>
<dbReference type="SMART" id="SM00563">
    <property type="entry name" value="PlsC"/>
    <property type="match status" value="1"/>
</dbReference>
<comment type="domain">
    <text evidence="7">The HXXXXD motif is essential for acyltransferase activity and may constitute the binding site for the phosphate moiety of the glycerol-3-phosphate.</text>
</comment>
<keyword evidence="11" id="KW-1185">Reference proteome</keyword>
<dbReference type="SUPFAM" id="SSF69593">
    <property type="entry name" value="Glycerol-3-phosphate (1)-acyltransferase"/>
    <property type="match status" value="1"/>
</dbReference>
<dbReference type="Proteomes" id="UP000184465">
    <property type="component" value="Unassembled WGS sequence"/>
</dbReference>
<keyword evidence="7" id="KW-1208">Phospholipid metabolism</keyword>
<comment type="pathway">
    <text evidence="1">Lipid metabolism.</text>
</comment>
<keyword evidence="8" id="KW-0812">Transmembrane</keyword>
<keyword evidence="5 7" id="KW-0443">Lipid metabolism</keyword>
<dbReference type="CDD" id="cd07989">
    <property type="entry name" value="LPLAT_AGPAT-like"/>
    <property type="match status" value="1"/>
</dbReference>
<evidence type="ECO:0000256" key="4">
    <source>
        <dbReference type="ARBA" id="ARBA00022679"/>
    </source>
</evidence>
<dbReference type="EC" id="2.3.1.51" evidence="7"/>
<keyword evidence="4 7" id="KW-0808">Transferase</keyword>
<evidence type="ECO:0000313" key="11">
    <source>
        <dbReference type="Proteomes" id="UP000184465"/>
    </source>
</evidence>
<keyword evidence="6 7" id="KW-0012">Acyltransferase</keyword>
<dbReference type="InterPro" id="IPR002123">
    <property type="entry name" value="Plipid/glycerol_acylTrfase"/>
</dbReference>
<reference evidence="11" key="1">
    <citation type="submission" date="2016-11" db="EMBL/GenBank/DDBJ databases">
        <authorList>
            <person name="Varghese N."/>
            <person name="Submissions S."/>
        </authorList>
    </citation>
    <scope>NUCLEOTIDE SEQUENCE [LARGE SCALE GENOMIC DNA]</scope>
    <source>
        <strain evidence="11">DSM 15212 / CIP 107654 / DViRD3</strain>
    </source>
</reference>
<evidence type="ECO:0000256" key="2">
    <source>
        <dbReference type="ARBA" id="ARBA00008655"/>
    </source>
</evidence>
<dbReference type="GO" id="GO:0006654">
    <property type="term" value="P:phosphatidic acid biosynthetic process"/>
    <property type="evidence" value="ECO:0007669"/>
    <property type="project" value="TreeGrafter"/>
</dbReference>
<dbReference type="InterPro" id="IPR004552">
    <property type="entry name" value="AGP_acyltrans"/>
</dbReference>
<dbReference type="STRING" id="1121301.SAMN02745912_02060"/>
<keyword evidence="8" id="KW-1133">Transmembrane helix</keyword>
<name>A0A1M6P949_PARC5</name>
<feature type="transmembrane region" description="Helical" evidence="8">
    <location>
        <begin position="6"/>
        <end position="28"/>
    </location>
</feature>
<dbReference type="EMBL" id="FRAG01000022">
    <property type="protein sequence ID" value="SHK04402.1"/>
    <property type="molecule type" value="Genomic_DNA"/>
</dbReference>
<dbReference type="AlphaFoldDB" id="A0A1M6P949"/>
<keyword evidence="7" id="KW-0594">Phospholipid biosynthesis</keyword>
<dbReference type="OrthoDB" id="9803035at2"/>
<dbReference type="Pfam" id="PF01553">
    <property type="entry name" value="Acyltransferase"/>
    <property type="match status" value="1"/>
</dbReference>
<dbReference type="PANTHER" id="PTHR10434">
    <property type="entry name" value="1-ACYL-SN-GLYCEROL-3-PHOSPHATE ACYLTRANSFERASE"/>
    <property type="match status" value="1"/>
</dbReference>
<evidence type="ECO:0000259" key="9">
    <source>
        <dbReference type="SMART" id="SM00563"/>
    </source>
</evidence>
<dbReference type="NCBIfam" id="TIGR00530">
    <property type="entry name" value="AGP_acyltrn"/>
    <property type="match status" value="1"/>
</dbReference>
<keyword evidence="3 7" id="KW-0444">Lipid biosynthesis</keyword>
<evidence type="ECO:0000256" key="1">
    <source>
        <dbReference type="ARBA" id="ARBA00005189"/>
    </source>
</evidence>
<evidence type="ECO:0000256" key="8">
    <source>
        <dbReference type="SAM" id="Phobius"/>
    </source>
</evidence>
<dbReference type="GO" id="GO:0016020">
    <property type="term" value="C:membrane"/>
    <property type="evidence" value="ECO:0007669"/>
    <property type="project" value="InterPro"/>
</dbReference>
<dbReference type="PANTHER" id="PTHR10434:SF64">
    <property type="entry name" value="1-ACYL-SN-GLYCEROL-3-PHOSPHATE ACYLTRANSFERASE-RELATED"/>
    <property type="match status" value="1"/>
</dbReference>